<feature type="compositionally biased region" description="Basic residues" evidence="4">
    <location>
        <begin position="20"/>
        <end position="42"/>
    </location>
</feature>
<evidence type="ECO:0000256" key="1">
    <source>
        <dbReference type="ARBA" id="ARBA00010111"/>
    </source>
</evidence>
<organism evidence="5">
    <name type="scientific">Polysiphonia infestans</name>
    <dbReference type="NCBI Taxonomy" id="2006978"/>
    <lineage>
        <taxon>Eukaryota</taxon>
        <taxon>Rhodophyta</taxon>
        <taxon>Florideophyceae</taxon>
        <taxon>Rhodymeniophycidae</taxon>
        <taxon>Ceramiales</taxon>
        <taxon>Rhodomelaceae</taxon>
        <taxon>Polysiphonioideae</taxon>
        <taxon>Polysiphonia</taxon>
    </lineage>
</organism>
<protein>
    <submittedName>
        <fullName evidence="5">Ribosomal protein L34</fullName>
    </submittedName>
</protein>
<feature type="region of interest" description="Disordered" evidence="4">
    <location>
        <begin position="1"/>
        <end position="42"/>
    </location>
</feature>
<proteinExistence type="inferred from homology"/>
<dbReference type="EMBL" id="MF101432">
    <property type="protein sequence ID" value="ARW64266.1"/>
    <property type="molecule type" value="Genomic_DNA"/>
</dbReference>
<dbReference type="RefSeq" id="YP_009395286.1">
    <property type="nucleotide sequence ID" value="NC_035277.1"/>
</dbReference>
<dbReference type="GO" id="GO:1990904">
    <property type="term" value="C:ribonucleoprotein complex"/>
    <property type="evidence" value="ECO:0007669"/>
    <property type="project" value="UniProtKB-KW"/>
</dbReference>
<keyword evidence="5" id="KW-0150">Chloroplast</keyword>
<reference evidence="5" key="1">
    <citation type="journal article" date="2017" name="J. Phycol.">
        <title>Analysis of chloroplast genomes and a supermatrix inform reclassification of the Rhodomelaceae (Rhodophyta).</title>
        <authorList>
            <person name="Diaz-Tapia P."/>
            <person name="Maggs C.A."/>
            <person name="West J.A."/>
            <person name="Verbruggen H."/>
        </authorList>
    </citation>
    <scope>NUCLEOTIDE SEQUENCE</scope>
    <source>
        <strain evidence="5">PD763</strain>
    </source>
</reference>
<keyword evidence="2 5" id="KW-0689">Ribosomal protein</keyword>
<dbReference type="Pfam" id="PF00468">
    <property type="entry name" value="Ribosomal_L34"/>
    <property type="match status" value="1"/>
</dbReference>
<dbReference type="Gene3D" id="1.10.287.3980">
    <property type="match status" value="1"/>
</dbReference>
<sequence length="42" mass="5019">MKTSSKLTRKRKNGFLSRMKTNKGRAIIKSRRKKKRDKLTKI</sequence>
<evidence type="ECO:0000256" key="4">
    <source>
        <dbReference type="SAM" id="MobiDB-lite"/>
    </source>
</evidence>
<comment type="similarity">
    <text evidence="1">Belongs to the bacterial ribosomal protein bL34 family.</text>
</comment>
<accession>A0A1Z1ME75</accession>
<dbReference type="InterPro" id="IPR000271">
    <property type="entry name" value="Ribosomal_bL34"/>
</dbReference>
<name>A0A1Z1ME75_9FLOR</name>
<evidence type="ECO:0000256" key="2">
    <source>
        <dbReference type="ARBA" id="ARBA00022980"/>
    </source>
</evidence>
<dbReference type="GO" id="GO:0006412">
    <property type="term" value="P:translation"/>
    <property type="evidence" value="ECO:0007669"/>
    <property type="project" value="InterPro"/>
</dbReference>
<evidence type="ECO:0000256" key="3">
    <source>
        <dbReference type="ARBA" id="ARBA00023274"/>
    </source>
</evidence>
<gene>
    <name evidence="5" type="primary">rpl34</name>
</gene>
<dbReference type="GO" id="GO:0005840">
    <property type="term" value="C:ribosome"/>
    <property type="evidence" value="ECO:0007669"/>
    <property type="project" value="UniProtKB-KW"/>
</dbReference>
<dbReference type="NCBIfam" id="TIGR01030">
    <property type="entry name" value="rpmH_bact"/>
    <property type="match status" value="1"/>
</dbReference>
<keyword evidence="5" id="KW-0934">Plastid</keyword>
<dbReference type="GO" id="GO:0003735">
    <property type="term" value="F:structural constituent of ribosome"/>
    <property type="evidence" value="ECO:0007669"/>
    <property type="project" value="InterPro"/>
</dbReference>
<keyword evidence="3" id="KW-0687">Ribonucleoprotein</keyword>
<geneLocation type="chloroplast" evidence="5"/>
<dbReference type="AlphaFoldDB" id="A0A1Z1ME75"/>
<dbReference type="GeneID" id="33357290"/>
<evidence type="ECO:0000313" key="5">
    <source>
        <dbReference type="EMBL" id="ARW64266.1"/>
    </source>
</evidence>